<name>A0A0E9Q5R9_ANGAN</name>
<reference evidence="1" key="1">
    <citation type="submission" date="2014-11" db="EMBL/GenBank/DDBJ databases">
        <authorList>
            <person name="Amaro Gonzalez C."/>
        </authorList>
    </citation>
    <scope>NUCLEOTIDE SEQUENCE</scope>
</reference>
<sequence>MSTYLYDFAVTNRRYTKRNYSVTRRWLPDGKWVKKDCALACSQFPFPSFLSPTPTASASPCLCS</sequence>
<dbReference type="EMBL" id="GBXM01096725">
    <property type="protein sequence ID" value="JAH11852.1"/>
    <property type="molecule type" value="Transcribed_RNA"/>
</dbReference>
<evidence type="ECO:0000313" key="1">
    <source>
        <dbReference type="EMBL" id="JAH11852.1"/>
    </source>
</evidence>
<reference evidence="1" key="2">
    <citation type="journal article" date="2015" name="Fish Shellfish Immunol.">
        <title>Early steps in the European eel (Anguilla anguilla)-Vibrio vulnificus interaction in the gills: Role of the RtxA13 toxin.</title>
        <authorList>
            <person name="Callol A."/>
            <person name="Pajuelo D."/>
            <person name="Ebbesson L."/>
            <person name="Teles M."/>
            <person name="MacKenzie S."/>
            <person name="Amaro C."/>
        </authorList>
    </citation>
    <scope>NUCLEOTIDE SEQUENCE</scope>
</reference>
<accession>A0A0E9Q5R9</accession>
<protein>
    <submittedName>
        <fullName evidence="1">Uncharacterized protein</fullName>
    </submittedName>
</protein>
<proteinExistence type="predicted"/>
<organism evidence="1">
    <name type="scientific">Anguilla anguilla</name>
    <name type="common">European freshwater eel</name>
    <name type="synonym">Muraena anguilla</name>
    <dbReference type="NCBI Taxonomy" id="7936"/>
    <lineage>
        <taxon>Eukaryota</taxon>
        <taxon>Metazoa</taxon>
        <taxon>Chordata</taxon>
        <taxon>Craniata</taxon>
        <taxon>Vertebrata</taxon>
        <taxon>Euteleostomi</taxon>
        <taxon>Actinopterygii</taxon>
        <taxon>Neopterygii</taxon>
        <taxon>Teleostei</taxon>
        <taxon>Anguilliformes</taxon>
        <taxon>Anguillidae</taxon>
        <taxon>Anguilla</taxon>
    </lineage>
</organism>
<dbReference type="AlphaFoldDB" id="A0A0E9Q5R9"/>